<evidence type="ECO:0000313" key="5">
    <source>
        <dbReference type="EMBL" id="VDN52240.1"/>
    </source>
</evidence>
<dbReference type="Proteomes" id="UP000274756">
    <property type="component" value="Unassembled WGS sequence"/>
</dbReference>
<dbReference type="Proteomes" id="UP000038040">
    <property type="component" value="Unplaced"/>
</dbReference>
<evidence type="ECO:0000256" key="4">
    <source>
        <dbReference type="ARBA" id="ARBA00023288"/>
    </source>
</evidence>
<dbReference type="EMBL" id="UYYG01000050">
    <property type="protein sequence ID" value="VDN52240.1"/>
    <property type="molecule type" value="Genomic_DNA"/>
</dbReference>
<proteinExistence type="inferred from homology"/>
<dbReference type="OrthoDB" id="10253409at2759"/>
<keyword evidence="3" id="KW-0519">Myristate</keyword>
<dbReference type="GO" id="GO:0007030">
    <property type="term" value="P:Golgi organization"/>
    <property type="evidence" value="ECO:0007669"/>
    <property type="project" value="TreeGrafter"/>
</dbReference>
<dbReference type="PANTHER" id="PTHR12895">
    <property type="entry name" value="DYMECLIN"/>
    <property type="match status" value="1"/>
</dbReference>
<dbReference type="STRING" id="318479.A0A158Q5S2"/>
<evidence type="ECO:0000256" key="1">
    <source>
        <dbReference type="ARBA" id="ARBA00010603"/>
    </source>
</evidence>
<keyword evidence="4" id="KW-0449">Lipoprotein</keyword>
<evidence type="ECO:0000256" key="3">
    <source>
        <dbReference type="ARBA" id="ARBA00022707"/>
    </source>
</evidence>
<dbReference type="GO" id="GO:0005794">
    <property type="term" value="C:Golgi apparatus"/>
    <property type="evidence" value="ECO:0007669"/>
    <property type="project" value="TreeGrafter"/>
</dbReference>
<evidence type="ECO:0000313" key="6">
    <source>
        <dbReference type="Proteomes" id="UP000038040"/>
    </source>
</evidence>
<accession>A0A158Q5S2</accession>
<organism evidence="6 8">
    <name type="scientific">Dracunculus medinensis</name>
    <name type="common">Guinea worm</name>
    <dbReference type="NCBI Taxonomy" id="318479"/>
    <lineage>
        <taxon>Eukaryota</taxon>
        <taxon>Metazoa</taxon>
        <taxon>Ecdysozoa</taxon>
        <taxon>Nematoda</taxon>
        <taxon>Chromadorea</taxon>
        <taxon>Rhabditida</taxon>
        <taxon>Spirurina</taxon>
        <taxon>Dracunculoidea</taxon>
        <taxon>Dracunculidae</taxon>
        <taxon>Dracunculus</taxon>
    </lineage>
</organism>
<evidence type="ECO:0000256" key="2">
    <source>
        <dbReference type="ARBA" id="ARBA00015736"/>
    </source>
</evidence>
<comment type="similarity">
    <text evidence="1">Belongs to the dymeclin family.</text>
</comment>
<reference evidence="5 7" key="2">
    <citation type="submission" date="2018-11" db="EMBL/GenBank/DDBJ databases">
        <authorList>
            <consortium name="Pathogen Informatics"/>
        </authorList>
    </citation>
    <scope>NUCLEOTIDE SEQUENCE [LARGE SCALE GENOMIC DNA]</scope>
</reference>
<dbReference type="InterPro" id="IPR019142">
    <property type="entry name" value="Dymeclin"/>
</dbReference>
<evidence type="ECO:0000313" key="8">
    <source>
        <dbReference type="WBParaSite" id="DME_0000808801-mRNA-1"/>
    </source>
</evidence>
<protein>
    <recommendedName>
        <fullName evidence="2">Dymeclin</fullName>
    </recommendedName>
</protein>
<reference evidence="8" key="1">
    <citation type="submission" date="2016-04" db="UniProtKB">
        <authorList>
            <consortium name="WormBaseParasite"/>
        </authorList>
    </citation>
    <scope>IDENTIFICATION</scope>
</reference>
<dbReference type="Pfam" id="PF09742">
    <property type="entry name" value="Dymeclin"/>
    <property type="match status" value="1"/>
</dbReference>
<dbReference type="AlphaFoldDB" id="A0A158Q5S2"/>
<keyword evidence="7" id="KW-1185">Reference proteome</keyword>
<name>A0A158Q5S2_DRAME</name>
<dbReference type="WBParaSite" id="DME_0000808801-mRNA-1">
    <property type="protein sequence ID" value="DME_0000808801-mRNA-1"/>
    <property type="gene ID" value="DME_0000808801"/>
</dbReference>
<gene>
    <name evidence="5" type="ORF">DME_LOCUS2213</name>
</gene>
<sequence>MGGVISSDTSVEGNSFLKRFSSLQPISDNDPFWNHFLSFNLRIDLYDKQTLKQFNESLSDLLESMMHNTQTTGNFAAFIRVFLRRSSELKASEICQNTIFLWQMGNALIILSYICKFLTQRLNEVEFIKVFDKNLVIDGLVENDSDAEIEVNNSFESTAEEFIVALVDILAELPVNDSTEHIHIEAVKCLIAVLSSQLYHQDVLESSIFYAYLMNGKCSVRSIELTKALLKNYLQKNTPYLIKMEAEPESFILGFAATIWSALQLMTGVDGINISESANDRIPAISLGSLSILLLLNLACHQNPNGKPNVYKECLSNFENSQEVSSVGTIGTNSFKLDFSILYERLCCTVEQQPPMLLLYVLLHRNSGFRNYVLSRINLERLVIPVLRVLHSGSLSLHAASTNSHHLYLALIVILILSEDDFFCKIVHETAINETTWLNSERNVGGISLGGLIIIVFARTIQINIIKMRDRYLHTNCLAALANMSPYFKHLSPSVCQKFIALFETFIKRRSKLIENMRIRVEYDILQEKETNNYHQDITALEEGIRTMLEICNSCLTSNLRNNPHFIYTILYKRDLFDAFQNHPMFQDLIWNISSVINYFASRIQSIKDSSVSAVLEAIKKGALHWPSDRQDFFKDALKFKFKYF</sequence>
<evidence type="ECO:0000313" key="7">
    <source>
        <dbReference type="Proteomes" id="UP000274756"/>
    </source>
</evidence>
<dbReference type="PANTHER" id="PTHR12895:SF9">
    <property type="entry name" value="DYMECLIN"/>
    <property type="match status" value="1"/>
</dbReference>